<dbReference type="EMBL" id="VUOA01000006">
    <property type="protein sequence ID" value="KAA2242258.1"/>
    <property type="molecule type" value="Genomic_DNA"/>
</dbReference>
<dbReference type="Proteomes" id="UP000323142">
    <property type="component" value="Unassembled WGS sequence"/>
</dbReference>
<accession>A0A5B2VUG1</accession>
<dbReference type="AlphaFoldDB" id="A0A5B2VUG1"/>
<evidence type="ECO:0000256" key="1">
    <source>
        <dbReference type="ARBA" id="ARBA00004651"/>
    </source>
</evidence>
<evidence type="ECO:0000256" key="3">
    <source>
        <dbReference type="ARBA" id="ARBA00022692"/>
    </source>
</evidence>
<keyword evidence="4 6" id="KW-1133">Transmembrane helix</keyword>
<evidence type="ECO:0000313" key="7">
    <source>
        <dbReference type="EMBL" id="KAA2242258.1"/>
    </source>
</evidence>
<dbReference type="PANTHER" id="PTHR32196:SF72">
    <property type="entry name" value="RIBOSE IMPORT PERMEASE PROTEIN RBSC"/>
    <property type="match status" value="1"/>
</dbReference>
<reference evidence="7 8" key="2">
    <citation type="submission" date="2019-09" db="EMBL/GenBank/DDBJ databases">
        <authorList>
            <person name="Jin C."/>
        </authorList>
    </citation>
    <scope>NUCLEOTIDE SEQUENCE [LARGE SCALE GENOMIC DNA]</scope>
    <source>
        <strain evidence="7 8">BN140002</strain>
    </source>
</reference>
<keyword evidence="8" id="KW-1185">Reference proteome</keyword>
<feature type="transmembrane region" description="Helical" evidence="6">
    <location>
        <begin position="191"/>
        <end position="216"/>
    </location>
</feature>
<dbReference type="OrthoDB" id="9784538at2"/>
<name>A0A5B2VUG1_9HYPH</name>
<evidence type="ECO:0000256" key="6">
    <source>
        <dbReference type="SAM" id="Phobius"/>
    </source>
</evidence>
<reference evidence="7 8" key="1">
    <citation type="submission" date="2019-09" db="EMBL/GenBank/DDBJ databases">
        <title>Salinarimonas rosea gen. nov., sp. nov., a new member of the a-2 subgroup of the Proteobacteria.</title>
        <authorList>
            <person name="Liu J."/>
        </authorList>
    </citation>
    <scope>NUCLEOTIDE SEQUENCE [LARGE SCALE GENOMIC DNA]</scope>
    <source>
        <strain evidence="7 8">BN140002</strain>
    </source>
</reference>
<organism evidence="7 8">
    <name type="scientific">Salinarimonas soli</name>
    <dbReference type="NCBI Taxonomy" id="1638099"/>
    <lineage>
        <taxon>Bacteria</taxon>
        <taxon>Pseudomonadati</taxon>
        <taxon>Pseudomonadota</taxon>
        <taxon>Alphaproteobacteria</taxon>
        <taxon>Hyphomicrobiales</taxon>
        <taxon>Salinarimonadaceae</taxon>
        <taxon>Salinarimonas</taxon>
    </lineage>
</organism>
<feature type="transmembrane region" description="Helical" evidence="6">
    <location>
        <begin position="276"/>
        <end position="293"/>
    </location>
</feature>
<dbReference type="Pfam" id="PF02653">
    <property type="entry name" value="BPD_transp_2"/>
    <property type="match status" value="1"/>
</dbReference>
<feature type="transmembrane region" description="Helical" evidence="6">
    <location>
        <begin position="122"/>
        <end position="145"/>
    </location>
</feature>
<dbReference type="GO" id="GO:0005886">
    <property type="term" value="C:plasma membrane"/>
    <property type="evidence" value="ECO:0007669"/>
    <property type="project" value="UniProtKB-SubCell"/>
</dbReference>
<feature type="transmembrane region" description="Helical" evidence="6">
    <location>
        <begin position="300"/>
        <end position="320"/>
    </location>
</feature>
<dbReference type="PANTHER" id="PTHR32196">
    <property type="entry name" value="ABC TRANSPORTER PERMEASE PROTEIN YPHD-RELATED-RELATED"/>
    <property type="match status" value="1"/>
</dbReference>
<dbReference type="GO" id="GO:0022857">
    <property type="term" value="F:transmembrane transporter activity"/>
    <property type="evidence" value="ECO:0007669"/>
    <property type="project" value="InterPro"/>
</dbReference>
<proteinExistence type="predicted"/>
<feature type="transmembrane region" description="Helical" evidence="6">
    <location>
        <begin position="152"/>
        <end position="171"/>
    </location>
</feature>
<dbReference type="InterPro" id="IPR001851">
    <property type="entry name" value="ABC_transp_permease"/>
</dbReference>
<dbReference type="RefSeq" id="WP_149815529.1">
    <property type="nucleotide sequence ID" value="NZ_VUOA01000006.1"/>
</dbReference>
<protein>
    <submittedName>
        <fullName evidence="7">ABC transporter permease</fullName>
    </submittedName>
</protein>
<keyword evidence="3 6" id="KW-0812">Transmembrane</keyword>
<keyword evidence="5 6" id="KW-0472">Membrane</keyword>
<feature type="transmembrane region" description="Helical" evidence="6">
    <location>
        <begin position="21"/>
        <end position="39"/>
    </location>
</feature>
<evidence type="ECO:0000313" key="8">
    <source>
        <dbReference type="Proteomes" id="UP000323142"/>
    </source>
</evidence>
<evidence type="ECO:0000256" key="5">
    <source>
        <dbReference type="ARBA" id="ARBA00023136"/>
    </source>
</evidence>
<evidence type="ECO:0000256" key="4">
    <source>
        <dbReference type="ARBA" id="ARBA00022989"/>
    </source>
</evidence>
<dbReference type="CDD" id="cd06579">
    <property type="entry name" value="TM_PBP1_transp_AraH_like"/>
    <property type="match status" value="1"/>
</dbReference>
<sequence>MTDTALATAPARRWTMPDLTALSPFIALAALLLLGALVSDRFLTYDNLVNVATRSAFIAIIAVGATFVIASAGLDLSVGSMAALVAGVMIFVMNAVGAPGAATPGFLAALSGIVGTSPTGALVAGVGIALILSVLCGLANGLVVTYGRIEPFIVTLGTMGIFRALIVWLAAGGTITMRSFELREAYRPVYFGTLLGIPIPIVVFLAVALVGAVVLYKTAFGRHIVALGSNEDVARYSGVPIDRVRILAYAIQGLCVGIAVLVYVPRLGSATPTTGLLWELQAITAVVIGGTALKGGTGRIWGTVVGAVILELVANIMVLSSLVSEYLVGAVQGAIIIVAMLVQRSLQRRR</sequence>
<feature type="transmembrane region" description="Helical" evidence="6">
    <location>
        <begin position="246"/>
        <end position="264"/>
    </location>
</feature>
<comment type="subcellular location">
    <subcellularLocation>
        <location evidence="1">Cell membrane</location>
        <topology evidence="1">Multi-pass membrane protein</topology>
    </subcellularLocation>
</comment>
<comment type="caution">
    <text evidence="7">The sequence shown here is derived from an EMBL/GenBank/DDBJ whole genome shotgun (WGS) entry which is preliminary data.</text>
</comment>
<keyword evidence="2" id="KW-1003">Cell membrane</keyword>
<evidence type="ECO:0000256" key="2">
    <source>
        <dbReference type="ARBA" id="ARBA00022475"/>
    </source>
</evidence>
<feature type="transmembrane region" description="Helical" evidence="6">
    <location>
        <begin position="51"/>
        <end position="74"/>
    </location>
</feature>
<gene>
    <name evidence="7" type="ORF">F0L46_02935</name>
</gene>
<feature type="transmembrane region" description="Helical" evidence="6">
    <location>
        <begin position="81"/>
        <end position="102"/>
    </location>
</feature>
<feature type="transmembrane region" description="Helical" evidence="6">
    <location>
        <begin position="326"/>
        <end position="342"/>
    </location>
</feature>